<protein>
    <submittedName>
        <fullName evidence="1">Uncharacterized protein</fullName>
    </submittedName>
</protein>
<reference evidence="1" key="1">
    <citation type="journal article" date="2012" name="PLoS ONE">
        <title>Gene sets for utilization of primary and secondary nutrition supplies in the distal gut of endangered iberian lynx.</title>
        <authorList>
            <person name="Alcaide M."/>
            <person name="Messina E."/>
            <person name="Richter M."/>
            <person name="Bargiela R."/>
            <person name="Peplies J."/>
            <person name="Huws S.A."/>
            <person name="Newbold C.J."/>
            <person name="Golyshin P.N."/>
            <person name="Simon M.A."/>
            <person name="Lopez G."/>
            <person name="Yakimov M.M."/>
            <person name="Ferrer M."/>
        </authorList>
    </citation>
    <scope>NUCLEOTIDE SEQUENCE</scope>
</reference>
<comment type="caution">
    <text evidence="1">The sequence shown here is derived from an EMBL/GenBank/DDBJ whole genome shotgun (WGS) entry which is preliminary data.</text>
</comment>
<name>J9G7H9_9ZZZZ</name>
<sequence length="39" mass="4352">MKMIRVIHMTTKPKTKAMATERKMAKITESALSVLMSSA</sequence>
<gene>
    <name evidence="1" type="ORF">EVA_14163</name>
</gene>
<proteinExistence type="predicted"/>
<dbReference type="EMBL" id="AMCI01004620">
    <property type="protein sequence ID" value="EJW97732.1"/>
    <property type="molecule type" value="Genomic_DNA"/>
</dbReference>
<dbReference type="AlphaFoldDB" id="J9G7H9"/>
<organism evidence="1">
    <name type="scientific">gut metagenome</name>
    <dbReference type="NCBI Taxonomy" id="749906"/>
    <lineage>
        <taxon>unclassified sequences</taxon>
        <taxon>metagenomes</taxon>
        <taxon>organismal metagenomes</taxon>
    </lineage>
</organism>
<evidence type="ECO:0000313" key="1">
    <source>
        <dbReference type="EMBL" id="EJW97732.1"/>
    </source>
</evidence>
<accession>J9G7H9</accession>